<evidence type="ECO:0000313" key="3">
    <source>
        <dbReference type="EMBL" id="KAF5383441.1"/>
    </source>
</evidence>
<dbReference type="Proteomes" id="UP000518752">
    <property type="component" value="Unassembled WGS sequence"/>
</dbReference>
<evidence type="ECO:0000256" key="1">
    <source>
        <dbReference type="SAM" id="Coils"/>
    </source>
</evidence>
<keyword evidence="1" id="KW-0175">Coiled coil</keyword>
<dbReference type="OrthoDB" id="2757916at2759"/>
<gene>
    <name evidence="3" type="ORF">D9757_006082</name>
</gene>
<feature type="region of interest" description="Disordered" evidence="2">
    <location>
        <begin position="172"/>
        <end position="258"/>
    </location>
</feature>
<name>A0A8H5HHW8_9AGAR</name>
<feature type="region of interest" description="Disordered" evidence="2">
    <location>
        <begin position="383"/>
        <end position="411"/>
    </location>
</feature>
<feature type="compositionally biased region" description="Polar residues" evidence="2">
    <location>
        <begin position="246"/>
        <end position="258"/>
    </location>
</feature>
<feature type="compositionally biased region" description="Polar residues" evidence="2">
    <location>
        <begin position="401"/>
        <end position="411"/>
    </location>
</feature>
<dbReference type="AlphaFoldDB" id="A0A8H5HHW8"/>
<dbReference type="EMBL" id="JAACJN010000047">
    <property type="protein sequence ID" value="KAF5383441.1"/>
    <property type="molecule type" value="Genomic_DNA"/>
</dbReference>
<sequence length="411" mass="45727">MSHLTSSLDIAAQISSSRAAQRKAKLLQIEKEQKQEDAEALKLTEEQRDTLLQSFSSVKFEFSDLDGMKWSNSALRTRAVPRLDSTSDVIPQFLNLQGHGPRRARAQSLFYPSSPSMTSPSPHSSYFPVHDTPLPKASRGSEALAVLNNMELSITYDFEKTVRAAVSPIKSNFDTVKPPVSVRDRDSRPPTKQQRRRSDASRQRRSRSPARVLFDSERSTLKPQRTLEAGAEGSSPSYSDGAPIERQSTNPKRSLTRTYSQAEITFGVSPTVATEVSRAQKSLGVPEVTETENCWMIFTEDEILESDLVGTIRFSPPVRRGGESKFQAFANPWSVVTPKRATVNALIEEEEEEADGQATLMTPTPDRFCGAGDYLVDIKTPVPQSRTRCDSSVLKRKRQANESQTEAIDEQ</sequence>
<keyword evidence="4" id="KW-1185">Reference proteome</keyword>
<organism evidence="3 4">
    <name type="scientific">Collybiopsis confluens</name>
    <dbReference type="NCBI Taxonomy" id="2823264"/>
    <lineage>
        <taxon>Eukaryota</taxon>
        <taxon>Fungi</taxon>
        <taxon>Dikarya</taxon>
        <taxon>Basidiomycota</taxon>
        <taxon>Agaricomycotina</taxon>
        <taxon>Agaricomycetes</taxon>
        <taxon>Agaricomycetidae</taxon>
        <taxon>Agaricales</taxon>
        <taxon>Marasmiineae</taxon>
        <taxon>Omphalotaceae</taxon>
        <taxon>Collybiopsis</taxon>
    </lineage>
</organism>
<evidence type="ECO:0000256" key="2">
    <source>
        <dbReference type="SAM" id="MobiDB-lite"/>
    </source>
</evidence>
<proteinExistence type="predicted"/>
<feature type="region of interest" description="Disordered" evidence="2">
    <location>
        <begin position="110"/>
        <end position="133"/>
    </location>
</feature>
<accession>A0A8H5HHW8</accession>
<reference evidence="3 4" key="1">
    <citation type="journal article" date="2020" name="ISME J.">
        <title>Uncovering the hidden diversity of litter-decomposition mechanisms in mushroom-forming fungi.</title>
        <authorList>
            <person name="Floudas D."/>
            <person name="Bentzer J."/>
            <person name="Ahren D."/>
            <person name="Johansson T."/>
            <person name="Persson P."/>
            <person name="Tunlid A."/>
        </authorList>
    </citation>
    <scope>NUCLEOTIDE SEQUENCE [LARGE SCALE GENOMIC DNA]</scope>
    <source>
        <strain evidence="3 4">CBS 406.79</strain>
    </source>
</reference>
<feature type="compositionally biased region" description="Low complexity" evidence="2">
    <location>
        <begin position="112"/>
        <end position="125"/>
    </location>
</feature>
<comment type="caution">
    <text evidence="3">The sequence shown here is derived from an EMBL/GenBank/DDBJ whole genome shotgun (WGS) entry which is preliminary data.</text>
</comment>
<evidence type="ECO:0000313" key="4">
    <source>
        <dbReference type="Proteomes" id="UP000518752"/>
    </source>
</evidence>
<feature type="coiled-coil region" evidence="1">
    <location>
        <begin position="17"/>
        <end position="47"/>
    </location>
</feature>
<protein>
    <submittedName>
        <fullName evidence="3">Uncharacterized protein</fullName>
    </submittedName>
</protein>